<dbReference type="Proteomes" id="UP000203302">
    <property type="component" value="Segment"/>
</dbReference>
<protein>
    <submittedName>
        <fullName evidence="1">Uncharacterized protein</fullName>
    </submittedName>
</protein>
<organism evidence="1 2">
    <name type="scientific">Erwinia phage vB_EamM_Huxley</name>
    <dbReference type="NCBI Taxonomy" id="1883373"/>
    <lineage>
        <taxon>Viruses</taxon>
        <taxon>Duplodnaviria</taxon>
        <taxon>Heunggongvirae</taxon>
        <taxon>Uroviricota</taxon>
        <taxon>Caudoviricetes</taxon>
        <taxon>Chimalliviridae</taxon>
        <taxon>Machinavirus</taxon>
        <taxon>Machinavirus machina</taxon>
    </lineage>
</organism>
<evidence type="ECO:0000313" key="1">
    <source>
        <dbReference type="EMBL" id="ANZ49247.1"/>
    </source>
</evidence>
<name>A0A1B2ID81_9CAUD</name>
<dbReference type="EMBL" id="KX397368">
    <property type="protein sequence ID" value="ANZ49247.1"/>
    <property type="molecule type" value="Genomic_DNA"/>
</dbReference>
<gene>
    <name evidence="1" type="ORF">HUXLEY_165</name>
</gene>
<dbReference type="Pfam" id="PF25613">
    <property type="entry name" value="DUF7941"/>
    <property type="match status" value="1"/>
</dbReference>
<dbReference type="GeneID" id="29069287"/>
<dbReference type="InterPro" id="IPR057701">
    <property type="entry name" value="DUF7941"/>
</dbReference>
<dbReference type="RefSeq" id="YP_009293133.1">
    <property type="nucleotide sequence ID" value="NC_031127.1"/>
</dbReference>
<evidence type="ECO:0000313" key="2">
    <source>
        <dbReference type="Proteomes" id="UP000203302"/>
    </source>
</evidence>
<sequence>MAIITPQAQLVALFNAKNASLPQALVVADVTFGAVDVYTPGDGGDTRNTKLTITAVADNAHFTGEKELHYTRLSSGIVGPKAVTADLADWDTDAEVLAILNADVIAAGKTEDAFALADLTITREGTGTNEDPMVIDVSINAGHIKYLPGQVATYTVTEEIQKTDLSTTDGELDGFTVA</sequence>
<dbReference type="OrthoDB" id="14492at10239"/>
<dbReference type="KEGG" id="vg:29069287"/>
<accession>A0A1B2ID81</accession>
<proteinExistence type="predicted"/>
<reference evidence="2" key="1">
    <citation type="submission" date="2016-06" db="EMBL/GenBank/DDBJ databases">
        <authorList>
            <person name="Berg J.A."/>
            <person name="Grossarth S.E."/>
            <person name="Jarvis T.M."/>
            <person name="Merrill B.D."/>
            <person name="Breakwell D.P."/>
            <person name="Hope S."/>
            <person name="Grose J.H."/>
        </authorList>
    </citation>
    <scope>NUCLEOTIDE SEQUENCE [LARGE SCALE GENOMIC DNA]</scope>
</reference>